<evidence type="ECO:0000256" key="1">
    <source>
        <dbReference type="ARBA" id="ARBA00004141"/>
    </source>
</evidence>
<organism evidence="7 8">
    <name type="scientific">Aromia moschata</name>
    <dbReference type="NCBI Taxonomy" id="1265417"/>
    <lineage>
        <taxon>Eukaryota</taxon>
        <taxon>Metazoa</taxon>
        <taxon>Ecdysozoa</taxon>
        <taxon>Arthropoda</taxon>
        <taxon>Hexapoda</taxon>
        <taxon>Insecta</taxon>
        <taxon>Pterygota</taxon>
        <taxon>Neoptera</taxon>
        <taxon>Endopterygota</taxon>
        <taxon>Coleoptera</taxon>
        <taxon>Polyphaga</taxon>
        <taxon>Cucujiformia</taxon>
        <taxon>Chrysomeloidea</taxon>
        <taxon>Cerambycidae</taxon>
        <taxon>Cerambycinae</taxon>
        <taxon>Callichromatini</taxon>
        <taxon>Aromia</taxon>
    </lineage>
</organism>
<evidence type="ECO:0000256" key="3">
    <source>
        <dbReference type="ARBA" id="ARBA00022989"/>
    </source>
</evidence>
<dbReference type="Proteomes" id="UP001162162">
    <property type="component" value="Unassembled WGS sequence"/>
</dbReference>
<keyword evidence="3 6" id="KW-1133">Transmembrane helix</keyword>
<dbReference type="AlphaFoldDB" id="A0AAV8XSC4"/>
<evidence type="ECO:0000256" key="2">
    <source>
        <dbReference type="ARBA" id="ARBA00022692"/>
    </source>
</evidence>
<dbReference type="GO" id="GO:0016020">
    <property type="term" value="C:membrane"/>
    <property type="evidence" value="ECO:0007669"/>
    <property type="project" value="UniProtKB-SubCell"/>
</dbReference>
<dbReference type="Pfam" id="PF00335">
    <property type="entry name" value="Tetraspanin"/>
    <property type="match status" value="1"/>
</dbReference>
<gene>
    <name evidence="7" type="ORF">NQ318_016889</name>
</gene>
<evidence type="ECO:0000313" key="8">
    <source>
        <dbReference type="Proteomes" id="UP001162162"/>
    </source>
</evidence>
<evidence type="ECO:0000256" key="6">
    <source>
        <dbReference type="SAM" id="Phobius"/>
    </source>
</evidence>
<name>A0AAV8XSC4_9CUCU</name>
<protein>
    <recommendedName>
        <fullName evidence="9">Tetraspanin</fullName>
    </recommendedName>
</protein>
<evidence type="ECO:0008006" key="9">
    <source>
        <dbReference type="Google" id="ProtNLM"/>
    </source>
</evidence>
<accession>A0AAV8XSC4</accession>
<keyword evidence="8" id="KW-1185">Reference proteome</keyword>
<dbReference type="EMBL" id="JAPWTK010000371">
    <property type="protein sequence ID" value="KAJ8941449.1"/>
    <property type="molecule type" value="Genomic_DNA"/>
</dbReference>
<evidence type="ECO:0000256" key="4">
    <source>
        <dbReference type="ARBA" id="ARBA00023136"/>
    </source>
</evidence>
<evidence type="ECO:0000256" key="5">
    <source>
        <dbReference type="SAM" id="MobiDB-lite"/>
    </source>
</evidence>
<evidence type="ECO:0000313" key="7">
    <source>
        <dbReference type="EMBL" id="KAJ8941449.1"/>
    </source>
</evidence>
<feature type="transmembrane region" description="Helical" evidence="6">
    <location>
        <begin position="169"/>
        <end position="192"/>
    </location>
</feature>
<keyword evidence="4 6" id="KW-0472">Membrane</keyword>
<feature type="transmembrane region" description="Helical" evidence="6">
    <location>
        <begin position="49"/>
        <end position="73"/>
    </location>
</feature>
<feature type="compositionally biased region" description="Polar residues" evidence="5">
    <location>
        <begin position="216"/>
        <end position="234"/>
    </location>
</feature>
<comment type="subcellular location">
    <subcellularLocation>
        <location evidence="1">Membrane</location>
        <topology evidence="1">Multi-pass membrane protein</topology>
    </subcellularLocation>
</comment>
<dbReference type="InterPro" id="IPR018499">
    <property type="entry name" value="Tetraspanin/Peripherin"/>
</dbReference>
<feature type="region of interest" description="Disordered" evidence="5">
    <location>
        <begin position="208"/>
        <end position="234"/>
    </location>
</feature>
<feature type="transmembrane region" description="Helical" evidence="6">
    <location>
        <begin position="7"/>
        <end position="25"/>
    </location>
</feature>
<sequence>RLLEVRNLFQACGFTLAVGGMLVLFDSERVLLSKLLSTEQLSPSLPHPLLYYIAIGLSLLGLLIAGTGILGCWASCMNNYCMLTLFNCCGIESANEYDTSLWRLQALGPSLAVPLTCCTLENGNQSRAYLNPEPINSNLCQALERNRHEGYRHTAGCKDYLDQWYREHYVIFLGLGLGIVLVEFMVLLSTILTCTRIYLHKQETKDLPKNSRQELESSASTRETTFKRSPSSQAGAYSNETYAMTGSFRPNYRLMDRA</sequence>
<comment type="caution">
    <text evidence="7">The sequence shown here is derived from an EMBL/GenBank/DDBJ whole genome shotgun (WGS) entry which is preliminary data.</text>
</comment>
<keyword evidence="2 6" id="KW-0812">Transmembrane</keyword>
<proteinExistence type="predicted"/>
<reference evidence="7" key="1">
    <citation type="journal article" date="2023" name="Insect Mol. Biol.">
        <title>Genome sequencing provides insights into the evolution of gene families encoding plant cell wall-degrading enzymes in longhorned beetles.</title>
        <authorList>
            <person name="Shin N.R."/>
            <person name="Okamura Y."/>
            <person name="Kirsch R."/>
            <person name="Pauchet Y."/>
        </authorList>
    </citation>
    <scope>NUCLEOTIDE SEQUENCE</scope>
    <source>
        <strain evidence="7">AMC_N1</strain>
    </source>
</reference>
<feature type="non-terminal residue" evidence="7">
    <location>
        <position position="1"/>
    </location>
</feature>